<dbReference type="PANTHER" id="PTHR24133">
    <property type="entry name" value="ANKYRIN DOMAIN-CONTAINING"/>
    <property type="match status" value="1"/>
</dbReference>
<dbReference type="EMBL" id="JAPDHF010000011">
    <property type="protein sequence ID" value="KAJ4011039.1"/>
    <property type="molecule type" value="Genomic_DNA"/>
</dbReference>
<dbReference type="Proteomes" id="UP001152130">
    <property type="component" value="Unassembled WGS sequence"/>
</dbReference>
<evidence type="ECO:0000313" key="2">
    <source>
        <dbReference type="EMBL" id="KAJ4011039.1"/>
    </source>
</evidence>
<feature type="repeat" description="ANK" evidence="1">
    <location>
        <begin position="469"/>
        <end position="501"/>
    </location>
</feature>
<dbReference type="Pfam" id="PF12796">
    <property type="entry name" value="Ank_2"/>
    <property type="match status" value="1"/>
</dbReference>
<dbReference type="Pfam" id="PF13637">
    <property type="entry name" value="Ank_4"/>
    <property type="match status" value="1"/>
</dbReference>
<keyword evidence="1" id="KW-0040">ANK repeat</keyword>
<feature type="repeat" description="ANK" evidence="1">
    <location>
        <begin position="636"/>
        <end position="656"/>
    </location>
</feature>
<comment type="caution">
    <text evidence="2">The sequence shown here is derived from an EMBL/GenBank/DDBJ whole genome shotgun (WGS) entry which is preliminary data.</text>
</comment>
<dbReference type="Pfam" id="PF00023">
    <property type="entry name" value="Ank"/>
    <property type="match status" value="2"/>
</dbReference>
<feature type="repeat" description="ANK" evidence="1">
    <location>
        <begin position="502"/>
        <end position="534"/>
    </location>
</feature>
<feature type="repeat" description="ANK" evidence="1">
    <location>
        <begin position="570"/>
        <end position="602"/>
    </location>
</feature>
<sequence>MEWTSRLRSRLSFSRSRKGCRQWGGKDDLDTMDPLSITVATIAILELSNKIVHGLKRVYKAPDEVTALSNEIVDLRLVFETAEEAIRDSSVQYNNPDLVKGLITLTKRTEATLVKIEAINEKLWPIHKVNSNGQAVISRTAWLKERGTIRELRQQLRETRHNVHAALSAMTSAKINATYLTFQTSVADLKETMIEGFDAHQEQLRAMQSTPDSAITDTAAEVEPFKRERSLSTTTTLVSVATTKAVTGCDYPCPCQCHIRSSYETPTWLKTAFGVLFASYAGSPVWGRQPCNYRPCMRSGASQTSYTWHFPTWMIAKAVAFSFSRSSLTGLGGSWSLHIPKSLAGDNPVWRFLNYGTVPQLVDVMSSGVASPCDMNEDGKSLLHGVNSSFQDGAGITASMMAYSKVTPASATTKQALAIESLHRIFHSDETFEYLNLSPLHLCMANYPESMFAPQITLNFMHINEQDVLGRTPLVWAASSNKTIVAKILLEWNADVSLVDKQQKSALHWAMISQSFDVAKLLLEHKANTELKDIFGRTPLHEVAKVANSEHLINLLLDHGANIDAEDYGFKRTPLHLAAYHGRADNLRALAACGADIECPTTGHRTALLDAIAYNRLPTVKALLELGADLNAVDSDGRTVLHLAASFGSMDIIDELSSTVTRSGAKTTSVSAVDKEGKTARENYYDGRKRLYYGEINAADVEEQAFLLLVKVWGLQS</sequence>
<accession>A0A9W8PLM6</accession>
<feature type="repeat" description="ANK" evidence="1">
    <location>
        <begin position="603"/>
        <end position="635"/>
    </location>
</feature>
<dbReference type="PROSITE" id="PS50297">
    <property type="entry name" value="ANK_REP_REGION"/>
    <property type="match status" value="6"/>
</dbReference>
<proteinExistence type="predicted"/>
<dbReference type="SMART" id="SM00248">
    <property type="entry name" value="ANK"/>
    <property type="match status" value="6"/>
</dbReference>
<dbReference type="InterPro" id="IPR002110">
    <property type="entry name" value="Ankyrin_rpt"/>
</dbReference>
<evidence type="ECO:0000256" key="1">
    <source>
        <dbReference type="PROSITE-ProRule" id="PRU00023"/>
    </source>
</evidence>
<feature type="repeat" description="ANK" evidence="1">
    <location>
        <begin position="535"/>
        <end position="568"/>
    </location>
</feature>
<protein>
    <recommendedName>
        <fullName evidence="4">Ankyrin repeat protein</fullName>
    </recommendedName>
</protein>
<reference evidence="2" key="1">
    <citation type="submission" date="2022-10" db="EMBL/GenBank/DDBJ databases">
        <title>Fusarium specimens isolated from Avocado Roots.</title>
        <authorList>
            <person name="Stajich J."/>
            <person name="Roper C."/>
            <person name="Heimlech-Rivalta G."/>
        </authorList>
    </citation>
    <scope>NUCLEOTIDE SEQUENCE</scope>
    <source>
        <strain evidence="2">CF00143</strain>
    </source>
</reference>
<keyword evidence="3" id="KW-1185">Reference proteome</keyword>
<dbReference type="PROSITE" id="PS50088">
    <property type="entry name" value="ANK_REPEAT"/>
    <property type="match status" value="6"/>
</dbReference>
<organism evidence="2 3">
    <name type="scientific">Fusarium irregulare</name>
    <dbReference type="NCBI Taxonomy" id="2494466"/>
    <lineage>
        <taxon>Eukaryota</taxon>
        <taxon>Fungi</taxon>
        <taxon>Dikarya</taxon>
        <taxon>Ascomycota</taxon>
        <taxon>Pezizomycotina</taxon>
        <taxon>Sordariomycetes</taxon>
        <taxon>Hypocreomycetidae</taxon>
        <taxon>Hypocreales</taxon>
        <taxon>Nectriaceae</taxon>
        <taxon>Fusarium</taxon>
        <taxon>Fusarium incarnatum-equiseti species complex</taxon>
    </lineage>
</organism>
<dbReference type="PANTHER" id="PTHR24133:SF40">
    <property type="entry name" value="ANKYRIN REPEAT DOMAIN 44"/>
    <property type="match status" value="1"/>
</dbReference>
<dbReference type="InterPro" id="IPR036770">
    <property type="entry name" value="Ankyrin_rpt-contain_sf"/>
</dbReference>
<dbReference type="PRINTS" id="PR01415">
    <property type="entry name" value="ANKYRIN"/>
</dbReference>
<dbReference type="InterPro" id="IPR052391">
    <property type="entry name" value="E3_Ligase-Neurotoxin"/>
</dbReference>
<evidence type="ECO:0008006" key="4">
    <source>
        <dbReference type="Google" id="ProtNLM"/>
    </source>
</evidence>
<dbReference type="SUPFAM" id="SSF48403">
    <property type="entry name" value="Ankyrin repeat"/>
    <property type="match status" value="1"/>
</dbReference>
<name>A0A9W8PLM6_9HYPO</name>
<evidence type="ECO:0000313" key="3">
    <source>
        <dbReference type="Proteomes" id="UP001152130"/>
    </source>
</evidence>
<dbReference type="Gene3D" id="1.25.40.20">
    <property type="entry name" value="Ankyrin repeat-containing domain"/>
    <property type="match status" value="2"/>
</dbReference>
<dbReference type="AlphaFoldDB" id="A0A9W8PLM6"/>
<gene>
    <name evidence="2" type="ORF">NW766_007671</name>
</gene>